<dbReference type="Proteomes" id="UP001178322">
    <property type="component" value="Chromosome"/>
</dbReference>
<gene>
    <name evidence="1" type="ORF">QNH24_19950</name>
</gene>
<reference evidence="1" key="1">
    <citation type="submission" date="2023-05" db="EMBL/GenBank/DDBJ databases">
        <title>Comparative genomics of Bacillaceae isolates and their secondary metabolite potential.</title>
        <authorList>
            <person name="Song L."/>
            <person name="Nielsen L.J."/>
            <person name="Mohite O."/>
            <person name="Xu X."/>
            <person name="Weber T."/>
            <person name="Kovacs A.T."/>
        </authorList>
    </citation>
    <scope>NUCLEOTIDE SEQUENCE</scope>
    <source>
        <strain evidence="1">LY1</strain>
    </source>
</reference>
<dbReference type="AlphaFoldDB" id="A0AAX3WSB1"/>
<evidence type="ECO:0000313" key="1">
    <source>
        <dbReference type="EMBL" id="WHY50580.1"/>
    </source>
</evidence>
<protein>
    <recommendedName>
        <fullName evidence="3">IS3 family transposase</fullName>
    </recommendedName>
</protein>
<evidence type="ECO:0008006" key="3">
    <source>
        <dbReference type="Google" id="ProtNLM"/>
    </source>
</evidence>
<evidence type="ECO:0000313" key="2">
    <source>
        <dbReference type="Proteomes" id="UP001178322"/>
    </source>
</evidence>
<dbReference type="EMBL" id="CP126101">
    <property type="protein sequence ID" value="WHY50580.1"/>
    <property type="molecule type" value="Genomic_DNA"/>
</dbReference>
<proteinExistence type="predicted"/>
<sequence>MTKRYFTKNEQLKCNPKVQTVSEKAITYTNEFKRHFIAENGQGKLKKLV</sequence>
<accession>A0AAX3WSB1</accession>
<name>A0AAX3WSB1_9BACI</name>
<dbReference type="RefSeq" id="WP_283869234.1">
    <property type="nucleotide sequence ID" value="NZ_CP045835.1"/>
</dbReference>
<organism evidence="1 2">
    <name type="scientific">Lysinibacillus pakistanensis</name>
    <dbReference type="NCBI Taxonomy" id="759811"/>
    <lineage>
        <taxon>Bacteria</taxon>
        <taxon>Bacillati</taxon>
        <taxon>Bacillota</taxon>
        <taxon>Bacilli</taxon>
        <taxon>Bacillales</taxon>
        <taxon>Bacillaceae</taxon>
        <taxon>Lysinibacillus</taxon>
    </lineage>
</organism>